<dbReference type="Pfam" id="PF20060">
    <property type="entry name" value="DUF6459"/>
    <property type="match status" value="1"/>
</dbReference>
<reference evidence="3 5" key="2">
    <citation type="submission" date="2020-08" db="EMBL/GenBank/DDBJ databases">
        <title>Sequencing the genomes of 1000 actinobacteria strains.</title>
        <authorList>
            <person name="Klenk H.-P."/>
        </authorList>
    </citation>
    <scope>NUCLEOTIDE SEQUENCE [LARGE SCALE GENOMIC DNA]</scope>
    <source>
        <strain evidence="3 5">DSM 105783</strain>
    </source>
</reference>
<dbReference type="RefSeq" id="WP_071893164.1">
    <property type="nucleotide sequence ID" value="NZ_BAAARH010000008.1"/>
</dbReference>
<dbReference type="AlphaFoldDB" id="A0A1L2ZJZ5"/>
<dbReference type="Proteomes" id="UP000580797">
    <property type="component" value="Unassembled WGS sequence"/>
</dbReference>
<proteinExistence type="predicted"/>
<evidence type="ECO:0000313" key="5">
    <source>
        <dbReference type="Proteomes" id="UP000580797"/>
    </source>
</evidence>
<dbReference type="EMBL" id="JACHDR010000001">
    <property type="protein sequence ID" value="MBB5513734.1"/>
    <property type="molecule type" value="Genomic_DNA"/>
</dbReference>
<protein>
    <submittedName>
        <fullName evidence="2">Uncharacterized protein</fullName>
    </submittedName>
</protein>
<dbReference type="InterPro" id="IPR045596">
    <property type="entry name" value="DUF6459"/>
</dbReference>
<dbReference type="EMBL" id="CP018135">
    <property type="protein sequence ID" value="APF39713.1"/>
    <property type="molecule type" value="Genomic_DNA"/>
</dbReference>
<dbReference type="STRING" id="556325.BHE16_00290"/>
<reference evidence="2 4" key="1">
    <citation type="submission" date="2016-11" db="EMBL/GenBank/DDBJ databases">
        <title>Genome sequencing of Zhihengliuella aestuarii B18 antagonistic to Plasmodiophora brassicae.</title>
        <authorList>
            <person name="Luo Y."/>
        </authorList>
    </citation>
    <scope>NUCLEOTIDE SEQUENCE [LARGE SCALE GENOMIC DNA]</scope>
    <source>
        <strain evidence="2 4">B18</strain>
    </source>
</reference>
<evidence type="ECO:0000313" key="3">
    <source>
        <dbReference type="EMBL" id="MBB5513734.1"/>
    </source>
</evidence>
<sequence length="203" mass="22817">MALSTHETFDYLDHSFARSATSLKRPESSRNNVIHLPQRRSFPAIDGQGAEPEGAPASRDLEIADFETKSTQLGKTQRHEATDIVSHLVTFVSIASLEAVAGQRSMTQLQRFVSAAVFEKLKRRAELLASTSSPMGSRVHTLRTAEGRKPSRIAHVRSVRVCNISDRVFEAVAIIQDQERVRPIAMRVEFHRNNWRVTHYEVG</sequence>
<organism evidence="2 4">
    <name type="scientific">Neomicrococcus aestuarii</name>
    <dbReference type="NCBI Taxonomy" id="556325"/>
    <lineage>
        <taxon>Bacteria</taxon>
        <taxon>Bacillati</taxon>
        <taxon>Actinomycetota</taxon>
        <taxon>Actinomycetes</taxon>
        <taxon>Micrococcales</taxon>
        <taxon>Micrococcaceae</taxon>
        <taxon>Neomicrococcus</taxon>
    </lineage>
</organism>
<name>A0A1L2ZJZ5_9MICC</name>
<keyword evidence="4" id="KW-1185">Reference proteome</keyword>
<dbReference type="Proteomes" id="UP000183530">
    <property type="component" value="Chromosome"/>
</dbReference>
<accession>A0A1L2ZJZ5</accession>
<gene>
    <name evidence="2" type="ORF">BHE16_00290</name>
    <name evidence="3" type="ORF">HD598_002421</name>
</gene>
<evidence type="ECO:0000313" key="4">
    <source>
        <dbReference type="Proteomes" id="UP000183530"/>
    </source>
</evidence>
<dbReference type="KEGG" id="nae:BHE16_00290"/>
<feature type="region of interest" description="Disordered" evidence="1">
    <location>
        <begin position="20"/>
        <end position="60"/>
    </location>
</feature>
<evidence type="ECO:0000256" key="1">
    <source>
        <dbReference type="SAM" id="MobiDB-lite"/>
    </source>
</evidence>
<evidence type="ECO:0000313" key="2">
    <source>
        <dbReference type="EMBL" id="APF39713.1"/>
    </source>
</evidence>
<dbReference type="OrthoDB" id="3731420at2"/>